<evidence type="ECO:0000313" key="3">
    <source>
        <dbReference type="Proteomes" id="UP001596977"/>
    </source>
</evidence>
<organism evidence="2 3">
    <name type="scientific">Sphingomonas canadensis</name>
    <dbReference type="NCBI Taxonomy" id="1219257"/>
    <lineage>
        <taxon>Bacteria</taxon>
        <taxon>Pseudomonadati</taxon>
        <taxon>Pseudomonadota</taxon>
        <taxon>Alphaproteobacteria</taxon>
        <taxon>Sphingomonadales</taxon>
        <taxon>Sphingomonadaceae</taxon>
        <taxon>Sphingomonas</taxon>
    </lineage>
</organism>
<proteinExistence type="predicted"/>
<dbReference type="InterPro" id="IPR029044">
    <property type="entry name" value="Nucleotide-diphossugar_trans"/>
</dbReference>
<evidence type="ECO:0008006" key="4">
    <source>
        <dbReference type="Google" id="ProtNLM"/>
    </source>
</evidence>
<sequence>MLAGLIFAIEEAEDRPGMLAATLPFGGMTLLEYQVRLLAGAGAEQVMVAVGRMTPQLVSAVNRASRPGVSVEIVRSAEEASERLDYDTRVVVLADGLVTTDSVIDSMASEHGEALLVTNDPNSPAAIERLDMRDSWAGIARVSGGQLGEIAQMPEDYDFQSALLRVAVQAGAEHVPLTTSWLRGGHSVELSAAALATRSNAVLAALTERRTSWADRWIFTPIARLALPELTRRGVPGWAPLALGAVLGVAGVALAGWGWEGTGMGVTLAALAALVTAAAHASLTGDPARASAIETGVFALVALATLVLGASERIASGEWTPAVLALVAVAAQLLVERSRARPRRWWSSPSALPLLLAPFAMAGWAVAGLGLAAVYAFATLAAAVETNREKA</sequence>
<protein>
    <recommendedName>
        <fullName evidence="4">MobA-like NTP transferase domain-containing protein</fullName>
    </recommendedName>
</protein>
<keyword evidence="1" id="KW-1133">Transmembrane helix</keyword>
<feature type="transmembrane region" description="Helical" evidence="1">
    <location>
        <begin position="265"/>
        <end position="283"/>
    </location>
</feature>
<dbReference type="EMBL" id="JBHTJG010000010">
    <property type="protein sequence ID" value="MFD0948071.1"/>
    <property type="molecule type" value="Genomic_DNA"/>
</dbReference>
<keyword evidence="1" id="KW-0472">Membrane</keyword>
<evidence type="ECO:0000313" key="2">
    <source>
        <dbReference type="EMBL" id="MFD0948071.1"/>
    </source>
</evidence>
<reference evidence="3" key="1">
    <citation type="journal article" date="2019" name="Int. J. Syst. Evol. Microbiol.">
        <title>The Global Catalogue of Microorganisms (GCM) 10K type strain sequencing project: providing services to taxonomists for standard genome sequencing and annotation.</title>
        <authorList>
            <consortium name="The Broad Institute Genomics Platform"/>
            <consortium name="The Broad Institute Genome Sequencing Center for Infectious Disease"/>
            <person name="Wu L."/>
            <person name="Ma J."/>
        </authorList>
    </citation>
    <scope>NUCLEOTIDE SEQUENCE [LARGE SCALE GENOMIC DNA]</scope>
    <source>
        <strain evidence="3">CCUG 62982</strain>
    </source>
</reference>
<keyword evidence="3" id="KW-1185">Reference proteome</keyword>
<comment type="caution">
    <text evidence="2">The sequence shown here is derived from an EMBL/GenBank/DDBJ whole genome shotgun (WGS) entry which is preliminary data.</text>
</comment>
<evidence type="ECO:0000256" key="1">
    <source>
        <dbReference type="SAM" id="Phobius"/>
    </source>
</evidence>
<feature type="transmembrane region" description="Helical" evidence="1">
    <location>
        <begin position="355"/>
        <end position="378"/>
    </location>
</feature>
<feature type="transmembrane region" description="Helical" evidence="1">
    <location>
        <begin position="316"/>
        <end position="335"/>
    </location>
</feature>
<keyword evidence="1" id="KW-0812">Transmembrane</keyword>
<name>A0ABW3H9A5_9SPHN</name>
<dbReference type="Gene3D" id="3.90.550.10">
    <property type="entry name" value="Spore Coat Polysaccharide Biosynthesis Protein SpsA, Chain A"/>
    <property type="match status" value="1"/>
</dbReference>
<dbReference type="RefSeq" id="WP_264945894.1">
    <property type="nucleotide sequence ID" value="NZ_JAPDRA010000010.1"/>
</dbReference>
<dbReference type="SUPFAM" id="SSF53448">
    <property type="entry name" value="Nucleotide-diphospho-sugar transferases"/>
    <property type="match status" value="1"/>
</dbReference>
<feature type="transmembrane region" description="Helical" evidence="1">
    <location>
        <begin position="238"/>
        <end position="259"/>
    </location>
</feature>
<feature type="transmembrane region" description="Helical" evidence="1">
    <location>
        <begin position="290"/>
        <end position="310"/>
    </location>
</feature>
<gene>
    <name evidence="2" type="ORF">ACFQ1E_17135</name>
</gene>
<dbReference type="Proteomes" id="UP001596977">
    <property type="component" value="Unassembled WGS sequence"/>
</dbReference>
<accession>A0ABW3H9A5</accession>